<reference evidence="2" key="1">
    <citation type="submission" date="2017-03" db="EMBL/GenBank/DDBJ databases">
        <title>Phytopthora megakarya and P. palmivora, two closely related causual agents of cacao black pod achieved similar genome size and gene model numbers by different mechanisms.</title>
        <authorList>
            <person name="Ali S."/>
            <person name="Shao J."/>
            <person name="Larry D.J."/>
            <person name="Kronmiller B."/>
            <person name="Shen D."/>
            <person name="Strem M.D."/>
            <person name="Melnick R.L."/>
            <person name="Guiltinan M.J."/>
            <person name="Tyler B.M."/>
            <person name="Meinhardt L.W."/>
            <person name="Bailey B.A."/>
        </authorList>
    </citation>
    <scope>NUCLEOTIDE SEQUENCE [LARGE SCALE GENOMIC DNA]</scope>
    <source>
        <strain evidence="2">zdho120</strain>
    </source>
</reference>
<organism evidence="1 2">
    <name type="scientific">Phytophthora megakarya</name>
    <dbReference type="NCBI Taxonomy" id="4795"/>
    <lineage>
        <taxon>Eukaryota</taxon>
        <taxon>Sar</taxon>
        <taxon>Stramenopiles</taxon>
        <taxon>Oomycota</taxon>
        <taxon>Peronosporomycetes</taxon>
        <taxon>Peronosporales</taxon>
        <taxon>Peronosporaceae</taxon>
        <taxon>Phytophthora</taxon>
    </lineage>
</organism>
<dbReference type="AlphaFoldDB" id="A0A225W983"/>
<dbReference type="EMBL" id="NBNE01001592">
    <property type="protein sequence ID" value="OWZ13390.1"/>
    <property type="molecule type" value="Genomic_DNA"/>
</dbReference>
<gene>
    <name evidence="1" type="ORF">PHMEG_00013293</name>
</gene>
<dbReference type="Proteomes" id="UP000198211">
    <property type="component" value="Unassembled WGS sequence"/>
</dbReference>
<protein>
    <submittedName>
        <fullName evidence="1">Uncharacterized protein</fullName>
    </submittedName>
</protein>
<name>A0A225W983_9STRA</name>
<keyword evidence="2" id="KW-1185">Reference proteome</keyword>
<evidence type="ECO:0000313" key="2">
    <source>
        <dbReference type="Proteomes" id="UP000198211"/>
    </source>
</evidence>
<comment type="caution">
    <text evidence="1">The sequence shown here is derived from an EMBL/GenBank/DDBJ whole genome shotgun (WGS) entry which is preliminary data.</text>
</comment>
<dbReference type="OrthoDB" id="10626705at2759"/>
<accession>A0A225W983</accession>
<proteinExistence type="predicted"/>
<sequence>MLETRSRLNTVIPDQEDAVFDYVENFRENIELAFMAVVMTVCNPVILCVKEPNAVTNFMNRVLLMANKLAEDETTSAKRVLIIVQNSCSLETIEDSKKSAPAFIRNARESRRFAKKFFKIEFVAIPDFKLSPQQQNQQFFCDQVGHLRTLIDEIVDETPLDRVLSSVERVVKAAQDTPNDAKVDVSDIMSRSTEEFSDKMCVSLKEHFEASASNFNGMNEQEFNLLQNQVRELWETLKLPESCANMVESIMTPWMRDQFDTRFRACPQTCKCARSARCSIGRIGHEGLHKCDFTEPSSCSRCTGRNLQCNDRCQHCQTTCANHTFSYCTKSGSHSSHLFSCLHIPKCERENCEAYTAKAIHCGEQFICDHCSCSHKFVREHRPINGRCIFGAHWECATRGCKFNNDASLWDTIRNNERTDGCIQRCEKGCGFEKVNFPS</sequence>
<evidence type="ECO:0000313" key="1">
    <source>
        <dbReference type="EMBL" id="OWZ13390.1"/>
    </source>
</evidence>